<dbReference type="AlphaFoldDB" id="A0A4V1RWX4"/>
<proteinExistence type="predicted"/>
<dbReference type="Gene3D" id="3.40.630.30">
    <property type="match status" value="1"/>
</dbReference>
<sequence>MTITFRNDRLDDFLAILHEVGQWIIDTGQEMWQLDTLTIDNLVDEYTRDNCYVLYVDQTPAATFILQWKDPLYYPDVPDNTAGFIHKLAIRRPFAGQDLFTAILDFCRSQCLARNIYEIQLETDATRPALLRFYERHGFQPTYQKRIHEFGQSFDCQYYVLPLP</sequence>
<dbReference type="PROSITE" id="PS51186">
    <property type="entry name" value="GNAT"/>
    <property type="match status" value="1"/>
</dbReference>
<dbReference type="InterPro" id="IPR000182">
    <property type="entry name" value="GNAT_dom"/>
</dbReference>
<dbReference type="Pfam" id="PF00583">
    <property type="entry name" value="Acetyltransf_1"/>
    <property type="match status" value="1"/>
</dbReference>
<dbReference type="GO" id="GO:0016747">
    <property type="term" value="F:acyltransferase activity, transferring groups other than amino-acyl groups"/>
    <property type="evidence" value="ECO:0007669"/>
    <property type="project" value="InterPro"/>
</dbReference>
<feature type="domain" description="N-acetyltransferase" evidence="1">
    <location>
        <begin position="3"/>
        <end position="164"/>
    </location>
</feature>
<dbReference type="RefSeq" id="WP_129600764.1">
    <property type="nucleotide sequence ID" value="NZ_SBLB01000001.1"/>
</dbReference>
<evidence type="ECO:0000259" key="1">
    <source>
        <dbReference type="PROSITE" id="PS51186"/>
    </source>
</evidence>
<name>A0A4V1RWX4_9BACT</name>
<protein>
    <submittedName>
        <fullName evidence="2">GNAT family N-acetyltransferase</fullName>
    </submittedName>
</protein>
<dbReference type="Proteomes" id="UP000290407">
    <property type="component" value="Unassembled WGS sequence"/>
</dbReference>
<accession>A0A4V1RWX4</accession>
<organism evidence="2 3">
    <name type="scientific">Spirosoma sordidisoli</name>
    <dbReference type="NCBI Taxonomy" id="2502893"/>
    <lineage>
        <taxon>Bacteria</taxon>
        <taxon>Pseudomonadati</taxon>
        <taxon>Bacteroidota</taxon>
        <taxon>Cytophagia</taxon>
        <taxon>Cytophagales</taxon>
        <taxon>Cytophagaceae</taxon>
        <taxon>Spirosoma</taxon>
    </lineage>
</organism>
<comment type="caution">
    <text evidence="2">The sequence shown here is derived from an EMBL/GenBank/DDBJ whole genome shotgun (WGS) entry which is preliminary data.</text>
</comment>
<keyword evidence="3" id="KW-1185">Reference proteome</keyword>
<reference evidence="2 3" key="1">
    <citation type="submission" date="2019-01" db="EMBL/GenBank/DDBJ databases">
        <title>Spirosoma flava sp. nov., a propanil-degrading bacterium isolated from herbicide-contaminated soil.</title>
        <authorList>
            <person name="Zhang L."/>
            <person name="Jiang J.-D."/>
        </authorList>
    </citation>
    <scope>NUCLEOTIDE SEQUENCE [LARGE SCALE GENOMIC DNA]</scope>
    <source>
        <strain evidence="2 3">TY50</strain>
    </source>
</reference>
<dbReference type="SUPFAM" id="SSF55729">
    <property type="entry name" value="Acyl-CoA N-acyltransferases (Nat)"/>
    <property type="match status" value="1"/>
</dbReference>
<gene>
    <name evidence="2" type="ORF">EQG79_06525</name>
</gene>
<evidence type="ECO:0000313" key="3">
    <source>
        <dbReference type="Proteomes" id="UP000290407"/>
    </source>
</evidence>
<keyword evidence="2" id="KW-0808">Transferase</keyword>
<dbReference type="EMBL" id="SBLB01000001">
    <property type="protein sequence ID" value="RYC71778.1"/>
    <property type="molecule type" value="Genomic_DNA"/>
</dbReference>
<dbReference type="InterPro" id="IPR016181">
    <property type="entry name" value="Acyl_CoA_acyltransferase"/>
</dbReference>
<evidence type="ECO:0000313" key="2">
    <source>
        <dbReference type="EMBL" id="RYC71778.1"/>
    </source>
</evidence>